<gene>
    <name evidence="3" type="ORF">SmJEL517_g04061</name>
</gene>
<dbReference type="SUPFAM" id="SSF51556">
    <property type="entry name" value="Metallo-dependent hydrolases"/>
    <property type="match status" value="1"/>
</dbReference>
<dbReference type="STRING" id="1806994.A0A507C5T2"/>
<dbReference type="AlphaFoldDB" id="A0A507C5T2"/>
<reference evidence="3 4" key="1">
    <citation type="journal article" date="2019" name="Sci. Rep.">
        <title>Comparative genomics of chytrid fungi reveal insights into the obligate biotrophic and pathogenic lifestyle of Synchytrium endobioticum.</title>
        <authorList>
            <person name="van de Vossenberg B.T.L.H."/>
            <person name="Warris S."/>
            <person name="Nguyen H.D.T."/>
            <person name="van Gent-Pelzer M.P.E."/>
            <person name="Joly D.L."/>
            <person name="van de Geest H.C."/>
            <person name="Bonants P.J.M."/>
            <person name="Smith D.S."/>
            <person name="Levesque C.A."/>
            <person name="van der Lee T.A.J."/>
        </authorList>
    </citation>
    <scope>NUCLEOTIDE SEQUENCE [LARGE SCALE GENOMIC DNA]</scope>
    <source>
        <strain evidence="3 4">JEL517</strain>
    </source>
</reference>
<feature type="domain" description="Amidohydrolase-related" evidence="2">
    <location>
        <begin position="25"/>
        <end position="392"/>
    </location>
</feature>
<comment type="caution">
    <text evidence="3">The sequence shown here is derived from an EMBL/GenBank/DDBJ whole genome shotgun (WGS) entry which is preliminary data.</text>
</comment>
<dbReference type="RefSeq" id="XP_031024032.1">
    <property type="nucleotide sequence ID" value="XM_031169989.1"/>
</dbReference>
<dbReference type="Pfam" id="PF04909">
    <property type="entry name" value="Amidohydro_2"/>
    <property type="match status" value="1"/>
</dbReference>
<evidence type="ECO:0000313" key="4">
    <source>
        <dbReference type="Proteomes" id="UP000319731"/>
    </source>
</evidence>
<evidence type="ECO:0000259" key="2">
    <source>
        <dbReference type="Pfam" id="PF04909"/>
    </source>
</evidence>
<dbReference type="InterPro" id="IPR052350">
    <property type="entry name" value="Metallo-dep_Lactonases"/>
</dbReference>
<evidence type="ECO:0000313" key="3">
    <source>
        <dbReference type="EMBL" id="TPX32903.1"/>
    </source>
</evidence>
<comment type="similarity">
    <text evidence="1">Belongs to the metallo-dependent hydrolases superfamily.</text>
</comment>
<dbReference type="PANTHER" id="PTHR43569">
    <property type="entry name" value="AMIDOHYDROLASE"/>
    <property type="match status" value="1"/>
</dbReference>
<dbReference type="Proteomes" id="UP000319731">
    <property type="component" value="Unassembled WGS sequence"/>
</dbReference>
<dbReference type="OrthoDB" id="2135488at2759"/>
<keyword evidence="4" id="KW-1185">Reference proteome</keyword>
<sequence length="400" mass="45052">MPISNSPLSVEAQAICNKIPFAITDSHHHLWDVANTYRGQKIFLDLGILDNLPKLGYPALVNPPKKNAQTLARERGTKLPSWPIEKTKAVLSRRNEEYGNFQHMWSDYLPSDIMKDYAHAHVNVAATVHVEAGWDEPKVGNVGETNWVYQQAQETGNVVGAAIVGHTDFVSRTYEECEAELIKHKQCPNFVGIRCMASFDTTKRFSSGAPRQHVLTEANFLKNFTLLKKHGLSFDLYCYSYQLKESINLAKRFPDTPIALDHMATPIDYVSKPEVRKEWLEGMTELAKCKNVHAKLSGLMPQLGTQYQYRTWDSYGPTAVEIADGAFGEMLMHTIRLFGPERVFYGSNFPVDKNLARMGELVAGIWICCERSGMNASQLKGVFRDNAAKFYKISLPASKL</sequence>
<name>A0A507C5T2_9FUNG</name>
<dbReference type="GO" id="GO:0016787">
    <property type="term" value="F:hydrolase activity"/>
    <property type="evidence" value="ECO:0007669"/>
    <property type="project" value="InterPro"/>
</dbReference>
<organism evidence="3 4">
    <name type="scientific">Synchytrium microbalum</name>
    <dbReference type="NCBI Taxonomy" id="1806994"/>
    <lineage>
        <taxon>Eukaryota</taxon>
        <taxon>Fungi</taxon>
        <taxon>Fungi incertae sedis</taxon>
        <taxon>Chytridiomycota</taxon>
        <taxon>Chytridiomycota incertae sedis</taxon>
        <taxon>Chytridiomycetes</taxon>
        <taxon>Synchytriales</taxon>
        <taxon>Synchytriaceae</taxon>
        <taxon>Synchytrium</taxon>
    </lineage>
</organism>
<dbReference type="GeneID" id="42005286"/>
<accession>A0A507C5T2</accession>
<dbReference type="InterPro" id="IPR032466">
    <property type="entry name" value="Metal_Hydrolase"/>
</dbReference>
<evidence type="ECO:0000256" key="1">
    <source>
        <dbReference type="ARBA" id="ARBA00038310"/>
    </source>
</evidence>
<protein>
    <recommendedName>
        <fullName evidence="2">Amidohydrolase-related domain-containing protein</fullName>
    </recommendedName>
</protein>
<proteinExistence type="inferred from homology"/>
<dbReference type="Gene3D" id="3.20.20.140">
    <property type="entry name" value="Metal-dependent hydrolases"/>
    <property type="match status" value="1"/>
</dbReference>
<dbReference type="PANTHER" id="PTHR43569:SF2">
    <property type="entry name" value="AMIDOHYDROLASE-RELATED DOMAIN-CONTAINING PROTEIN"/>
    <property type="match status" value="1"/>
</dbReference>
<dbReference type="EMBL" id="QEAO01000025">
    <property type="protein sequence ID" value="TPX32903.1"/>
    <property type="molecule type" value="Genomic_DNA"/>
</dbReference>
<dbReference type="InterPro" id="IPR006680">
    <property type="entry name" value="Amidohydro-rel"/>
</dbReference>